<sequence>MSLRKSINTKIILVQICLLLLGGSTFAAKGEVLDRVVAKVNDEIITLSGLEERLTAEVNRYRQAGMLDKLPKEGLEEMMLDRMVDEKLQIQDGKKLGMSVEEEQIMKALDDIKRSNKIDDYQLEEMLSKESTTMEQYKETIRKQILVSKVVGFQVKNRTKVSEKEVRDYFRKHRKDFSLSPKVKARHILFILDEGLTKEQKDQKKQTAAQVKQMLDNGEKFEELAKKYSEDVSASEGGDLGYLERGKMVIDLENVIFSLKAGEVSDLVRTPYGIHIVKVDAVKPGGTKPFEEVRPEIENVLKSKKFQTNYESYMRDLRKSAFIEKLLDGKKPPEKKRRSRLARRGPQKEKLPPLKNRKSSGVRPGKSSGSQKKKIDPDSIFAPLTVSVKGKSAAQHQVAEKVEKKSKPVSKSKSRFAKVQRELKRIKKMRDDNIISEADYQKKKKQLLSKL</sequence>
<keyword evidence="2" id="KW-0413">Isomerase</keyword>
<dbReference type="Pfam" id="PF13624">
    <property type="entry name" value="SurA_N_3"/>
    <property type="match status" value="1"/>
</dbReference>
<dbReference type="InterPro" id="IPR050280">
    <property type="entry name" value="OMP_Chaperone_SurA"/>
</dbReference>
<proteinExistence type="predicted"/>
<evidence type="ECO:0000313" key="5">
    <source>
        <dbReference type="EMBL" id="QPJ63449.1"/>
    </source>
</evidence>
<dbReference type="SUPFAM" id="SSF54534">
    <property type="entry name" value="FKBP-like"/>
    <property type="match status" value="1"/>
</dbReference>
<dbReference type="Pfam" id="PF13616">
    <property type="entry name" value="Rotamase_3"/>
    <property type="match status" value="1"/>
</dbReference>
<dbReference type="PROSITE" id="PS50198">
    <property type="entry name" value="PPIC_PPIASE_2"/>
    <property type="match status" value="1"/>
</dbReference>
<dbReference type="InterPro" id="IPR023058">
    <property type="entry name" value="PPIase_PpiC_CS"/>
</dbReference>
<evidence type="ECO:0000256" key="2">
    <source>
        <dbReference type="PROSITE-ProRule" id="PRU00278"/>
    </source>
</evidence>
<dbReference type="AlphaFoldDB" id="A0A7T0BYT7"/>
<dbReference type="Proteomes" id="UP000594688">
    <property type="component" value="Chromosome"/>
</dbReference>
<dbReference type="PROSITE" id="PS01096">
    <property type="entry name" value="PPIC_PPIASE_1"/>
    <property type="match status" value="1"/>
</dbReference>
<dbReference type="PANTHER" id="PTHR47637:SF1">
    <property type="entry name" value="CHAPERONE SURA"/>
    <property type="match status" value="1"/>
</dbReference>
<dbReference type="EMBL" id="CP048685">
    <property type="protein sequence ID" value="QPJ63449.1"/>
    <property type="molecule type" value="Genomic_DNA"/>
</dbReference>
<dbReference type="Gene3D" id="3.10.50.40">
    <property type="match status" value="1"/>
</dbReference>
<dbReference type="InterPro" id="IPR027304">
    <property type="entry name" value="Trigger_fact/SurA_dom_sf"/>
</dbReference>
<feature type="domain" description="PpiC" evidence="4">
    <location>
        <begin position="180"/>
        <end position="281"/>
    </location>
</feature>
<organism evidence="5 6">
    <name type="scientific">Candidatus Nitronauta litoralis</name>
    <dbReference type="NCBI Taxonomy" id="2705533"/>
    <lineage>
        <taxon>Bacteria</taxon>
        <taxon>Pseudomonadati</taxon>
        <taxon>Nitrospinota/Tectimicrobiota group</taxon>
        <taxon>Nitrospinota</taxon>
        <taxon>Nitrospinia</taxon>
        <taxon>Nitrospinales</taxon>
        <taxon>Nitrospinaceae</taxon>
        <taxon>Candidatus Nitronauta</taxon>
    </lineage>
</organism>
<evidence type="ECO:0000259" key="4">
    <source>
        <dbReference type="PROSITE" id="PS50198"/>
    </source>
</evidence>
<dbReference type="Gene3D" id="1.10.4030.10">
    <property type="entry name" value="Porin chaperone SurA, peptide-binding domain"/>
    <property type="match status" value="1"/>
</dbReference>
<accession>A0A7T0BYT7</accession>
<reference evidence="5 6" key="1">
    <citation type="submission" date="2020-02" db="EMBL/GenBank/DDBJ databases">
        <title>Genomic and physiological characterization of two novel Nitrospinaceae genera.</title>
        <authorList>
            <person name="Mueller A.J."/>
            <person name="Jung M.-Y."/>
            <person name="Strachan C.R."/>
            <person name="Herbold C.W."/>
            <person name="Kirkegaard R.H."/>
            <person name="Daims H."/>
        </authorList>
    </citation>
    <scope>NUCLEOTIDE SEQUENCE [LARGE SCALE GENOMIC DNA]</scope>
    <source>
        <strain evidence="5">EB</strain>
    </source>
</reference>
<feature type="region of interest" description="Disordered" evidence="3">
    <location>
        <begin position="392"/>
        <end position="418"/>
    </location>
</feature>
<dbReference type="GO" id="GO:0003755">
    <property type="term" value="F:peptidyl-prolyl cis-trans isomerase activity"/>
    <property type="evidence" value="ECO:0007669"/>
    <property type="project" value="UniProtKB-KW"/>
</dbReference>
<dbReference type="InterPro" id="IPR046357">
    <property type="entry name" value="PPIase_dom_sf"/>
</dbReference>
<feature type="compositionally biased region" description="Basic residues" evidence="3">
    <location>
        <begin position="333"/>
        <end position="345"/>
    </location>
</feature>
<evidence type="ECO:0000256" key="3">
    <source>
        <dbReference type="SAM" id="MobiDB-lite"/>
    </source>
</evidence>
<dbReference type="PANTHER" id="PTHR47637">
    <property type="entry name" value="CHAPERONE SURA"/>
    <property type="match status" value="1"/>
</dbReference>
<dbReference type="KEGG" id="nli:G3M70_16845"/>
<name>A0A7T0BYT7_9BACT</name>
<evidence type="ECO:0000256" key="1">
    <source>
        <dbReference type="ARBA" id="ARBA00022729"/>
    </source>
</evidence>
<keyword evidence="1" id="KW-0732">Signal</keyword>
<dbReference type="InterPro" id="IPR000297">
    <property type="entry name" value="PPIase_PpiC"/>
</dbReference>
<evidence type="ECO:0000313" key="6">
    <source>
        <dbReference type="Proteomes" id="UP000594688"/>
    </source>
</evidence>
<dbReference type="SUPFAM" id="SSF109998">
    <property type="entry name" value="Triger factor/SurA peptide-binding domain-like"/>
    <property type="match status" value="1"/>
</dbReference>
<feature type="region of interest" description="Disordered" evidence="3">
    <location>
        <begin position="327"/>
        <end position="378"/>
    </location>
</feature>
<feature type="compositionally biased region" description="Basic residues" evidence="3">
    <location>
        <begin position="407"/>
        <end position="418"/>
    </location>
</feature>
<protein>
    <recommendedName>
        <fullName evidence="4">PpiC domain-containing protein</fullName>
    </recommendedName>
</protein>
<keyword evidence="2" id="KW-0697">Rotamase</keyword>
<gene>
    <name evidence="5" type="ORF">G3M70_16845</name>
</gene>